<evidence type="ECO:0000313" key="1">
    <source>
        <dbReference type="EMBL" id="MPC12379.1"/>
    </source>
</evidence>
<dbReference type="Proteomes" id="UP000324222">
    <property type="component" value="Unassembled WGS sequence"/>
</dbReference>
<accession>A0A5B7CS65</accession>
<name>A0A5B7CS65_PORTR</name>
<dbReference type="EMBL" id="VSRR010000213">
    <property type="protein sequence ID" value="MPC12379.1"/>
    <property type="molecule type" value="Genomic_DNA"/>
</dbReference>
<comment type="caution">
    <text evidence="1">The sequence shown here is derived from an EMBL/GenBank/DDBJ whole genome shotgun (WGS) entry which is preliminary data.</text>
</comment>
<organism evidence="1 2">
    <name type="scientific">Portunus trituberculatus</name>
    <name type="common">Swimming crab</name>
    <name type="synonym">Neptunus trituberculatus</name>
    <dbReference type="NCBI Taxonomy" id="210409"/>
    <lineage>
        <taxon>Eukaryota</taxon>
        <taxon>Metazoa</taxon>
        <taxon>Ecdysozoa</taxon>
        <taxon>Arthropoda</taxon>
        <taxon>Crustacea</taxon>
        <taxon>Multicrustacea</taxon>
        <taxon>Malacostraca</taxon>
        <taxon>Eumalacostraca</taxon>
        <taxon>Eucarida</taxon>
        <taxon>Decapoda</taxon>
        <taxon>Pleocyemata</taxon>
        <taxon>Brachyura</taxon>
        <taxon>Eubrachyura</taxon>
        <taxon>Portunoidea</taxon>
        <taxon>Portunidae</taxon>
        <taxon>Portuninae</taxon>
        <taxon>Portunus</taxon>
    </lineage>
</organism>
<evidence type="ECO:0000313" key="2">
    <source>
        <dbReference type="Proteomes" id="UP000324222"/>
    </source>
</evidence>
<dbReference type="AlphaFoldDB" id="A0A5B7CS65"/>
<reference evidence="1 2" key="1">
    <citation type="submission" date="2019-05" db="EMBL/GenBank/DDBJ databases">
        <title>Another draft genome of Portunus trituberculatus and its Hox gene families provides insights of decapod evolution.</title>
        <authorList>
            <person name="Jeong J.-H."/>
            <person name="Song I."/>
            <person name="Kim S."/>
            <person name="Choi T."/>
            <person name="Kim D."/>
            <person name="Ryu S."/>
            <person name="Kim W."/>
        </authorList>
    </citation>
    <scope>NUCLEOTIDE SEQUENCE [LARGE SCALE GENOMIC DNA]</scope>
    <source>
        <tissue evidence="1">Muscle</tissue>
    </source>
</reference>
<gene>
    <name evidence="1" type="ORF">E2C01_005069</name>
</gene>
<sequence length="221" mass="24589">MTSVYPFRGKGCWMGRGKVELPRYTSPRLRPARYRRAHRCHQSGTSSGNRTDGACFVVGGKFGRQEQEEEGEKGGYGDAGRMEGVGRAGRTMVVVVGGWERQEHRLVFMCILTFTPPRHAGRHSRVTSQCAVINLASTRVSHYCAATNTGSWTPYIEAPPDNASCPYKESRFSYPELREKLPKVSVCPPVFGARASDWTGQRDLTRANVDFSIVLKGKVEK</sequence>
<proteinExistence type="predicted"/>
<keyword evidence="2" id="KW-1185">Reference proteome</keyword>
<protein>
    <submittedName>
        <fullName evidence="1">Uncharacterized protein</fullName>
    </submittedName>
</protein>